<protein>
    <submittedName>
        <fullName evidence="1">Haloacid dehalogenase superfamily, subfamily IA, variant 3 with third motif having DD or ED</fullName>
    </submittedName>
</protein>
<dbReference type="NCBIfam" id="TIGR01509">
    <property type="entry name" value="HAD-SF-IA-v3"/>
    <property type="match status" value="1"/>
</dbReference>
<dbReference type="CDD" id="cd07505">
    <property type="entry name" value="HAD_BPGM-like"/>
    <property type="match status" value="1"/>
</dbReference>
<dbReference type="Gene3D" id="1.10.150.240">
    <property type="entry name" value="Putative phosphatase, domain 2"/>
    <property type="match status" value="1"/>
</dbReference>
<dbReference type="Gene3D" id="3.40.50.1000">
    <property type="entry name" value="HAD superfamily/HAD-like"/>
    <property type="match status" value="1"/>
</dbReference>
<dbReference type="STRING" id="285351.SAMN04488035_1095"/>
<proteinExistence type="predicted"/>
<dbReference type="PANTHER" id="PTHR43481:SF4">
    <property type="entry name" value="GLYCEROL-1-PHOSPHATE PHOSPHOHYDROLASE 1-RELATED"/>
    <property type="match status" value="1"/>
</dbReference>
<keyword evidence="2" id="KW-1185">Reference proteome</keyword>
<gene>
    <name evidence="1" type="ORF">SAMN04488035_1095</name>
</gene>
<dbReference type="PANTHER" id="PTHR43481">
    <property type="entry name" value="FRUCTOSE-1-PHOSPHATE PHOSPHATASE"/>
    <property type="match status" value="1"/>
</dbReference>
<dbReference type="SFLD" id="SFLDG01129">
    <property type="entry name" value="C1.5:_HAD__Beta-PGM__Phosphata"/>
    <property type="match status" value="1"/>
</dbReference>
<dbReference type="InterPro" id="IPR051806">
    <property type="entry name" value="HAD-like_SPP"/>
</dbReference>
<evidence type="ECO:0000313" key="2">
    <source>
        <dbReference type="Proteomes" id="UP000198520"/>
    </source>
</evidence>
<dbReference type="InterPro" id="IPR006439">
    <property type="entry name" value="HAD-SF_hydro_IA"/>
</dbReference>
<reference evidence="2" key="1">
    <citation type="submission" date="2016-10" db="EMBL/GenBank/DDBJ databases">
        <authorList>
            <person name="Varghese N."/>
            <person name="Submissions S."/>
        </authorList>
    </citation>
    <scope>NUCLEOTIDE SEQUENCE [LARGE SCALE GENOMIC DNA]</scope>
    <source>
        <strain evidence="2">DSM 19083</strain>
    </source>
</reference>
<dbReference type="EMBL" id="FONZ01000002">
    <property type="protein sequence ID" value="SFE99658.1"/>
    <property type="molecule type" value="Genomic_DNA"/>
</dbReference>
<dbReference type="SFLD" id="SFLDS00003">
    <property type="entry name" value="Haloacid_Dehalogenase"/>
    <property type="match status" value="1"/>
</dbReference>
<dbReference type="SUPFAM" id="SSF56784">
    <property type="entry name" value="HAD-like"/>
    <property type="match status" value="1"/>
</dbReference>
<dbReference type="InterPro" id="IPR023198">
    <property type="entry name" value="PGP-like_dom2"/>
</dbReference>
<dbReference type="InterPro" id="IPR036412">
    <property type="entry name" value="HAD-like_sf"/>
</dbReference>
<dbReference type="Proteomes" id="UP000198520">
    <property type="component" value="Unassembled WGS sequence"/>
</dbReference>
<evidence type="ECO:0000313" key="1">
    <source>
        <dbReference type="EMBL" id="SFE99658.1"/>
    </source>
</evidence>
<sequence length="234" mass="24367">MTAPTQGTGVLPRALLWDMDGTLIDTEPYWIGAERALMARFGVEWTEADGAQLVGMALTDAAVILQAAGADLPTTEITAELTGAVGEGLARRIPWQPGARELLDAVRAAGIPCALVTMSYAALAARMVEAVGPGVFDVVVTGEDVVNGKPHPEPYLRAAELMGVPIEDCVAFEDSPPGISSALASGARTVAVRALLPIPARDSLSRVPSLEGVDLDVITRVVGGEVVDLMEGRD</sequence>
<dbReference type="Pfam" id="PF00702">
    <property type="entry name" value="Hydrolase"/>
    <property type="match status" value="1"/>
</dbReference>
<name>A0A1I2F4L3_9MICO</name>
<dbReference type="GO" id="GO:0050308">
    <property type="term" value="F:sugar-phosphatase activity"/>
    <property type="evidence" value="ECO:0007669"/>
    <property type="project" value="TreeGrafter"/>
</dbReference>
<organism evidence="1 2">
    <name type="scientific">Flavimobilis marinus</name>
    <dbReference type="NCBI Taxonomy" id="285351"/>
    <lineage>
        <taxon>Bacteria</taxon>
        <taxon>Bacillati</taxon>
        <taxon>Actinomycetota</taxon>
        <taxon>Actinomycetes</taxon>
        <taxon>Micrococcales</taxon>
        <taxon>Jonesiaceae</taxon>
        <taxon>Flavimobilis</taxon>
    </lineage>
</organism>
<dbReference type="InterPro" id="IPR023214">
    <property type="entry name" value="HAD_sf"/>
</dbReference>
<dbReference type="AlphaFoldDB" id="A0A1I2F4L3"/>
<accession>A0A1I2F4L3</accession>